<sequence length="317" mass="34002">MNVFDKVLRSVIRPKRHDLGDAAALTAALGIGAGLMYALDPEHGAQRRVNARDKAVDLAYQAGVLLDRSIGDLRHQGRGVLANASAIVRQETVSMEASRSPSTRVLMGALGVALLGYAAKRRGLLGAVLGVAGAAVLLKEINSRPARRLPGVGAGRQAVEFRRTITVYAPVREVFLAFIQFESFPQFMSHLRQVEMKGDGRMGWTAVGPAGIPVSWDAELTQLVPNEVVAWRSLPGELIESEGIVRLEACPEGTRVDVTMSYRSPAAELGDAVAMLFGAEPERAMDEDLLRFKGLLEQGPAAAPAEEVFLGELQGAR</sequence>
<dbReference type="PANTHER" id="PTHR33824:SF7">
    <property type="entry name" value="POLYKETIDE CYCLASE_DEHYDRASE AND LIPID TRANSPORT SUPERFAMILY PROTEIN"/>
    <property type="match status" value="1"/>
</dbReference>
<gene>
    <name evidence="3" type="ORF">SOCE26_056300</name>
</gene>
<dbReference type="PANTHER" id="PTHR33824">
    <property type="entry name" value="POLYKETIDE CYCLASE/DEHYDRASE AND LIPID TRANSPORT SUPERFAMILY PROTEIN"/>
    <property type="match status" value="1"/>
</dbReference>
<dbReference type="SUPFAM" id="SSF55961">
    <property type="entry name" value="Bet v1-like"/>
    <property type="match status" value="1"/>
</dbReference>
<dbReference type="InterPro" id="IPR005031">
    <property type="entry name" value="COQ10_START"/>
</dbReference>
<dbReference type="InterPro" id="IPR047137">
    <property type="entry name" value="ORF3"/>
</dbReference>
<dbReference type="Pfam" id="PF03364">
    <property type="entry name" value="Polyketide_cyc"/>
    <property type="match status" value="1"/>
</dbReference>
<organism evidence="3 4">
    <name type="scientific">Sorangium cellulosum</name>
    <name type="common">Polyangium cellulosum</name>
    <dbReference type="NCBI Taxonomy" id="56"/>
    <lineage>
        <taxon>Bacteria</taxon>
        <taxon>Pseudomonadati</taxon>
        <taxon>Myxococcota</taxon>
        <taxon>Polyangia</taxon>
        <taxon>Polyangiales</taxon>
        <taxon>Polyangiaceae</taxon>
        <taxon>Sorangium</taxon>
    </lineage>
</organism>
<protein>
    <recommendedName>
        <fullName evidence="2">Coenzyme Q-binding protein COQ10 START domain-containing protein</fullName>
    </recommendedName>
</protein>
<dbReference type="AlphaFoldDB" id="A0A2L0EXY1"/>
<dbReference type="CDD" id="cd07817">
    <property type="entry name" value="SRPBCC_8"/>
    <property type="match status" value="1"/>
</dbReference>
<reference evidence="3 4" key="1">
    <citation type="submission" date="2015-09" db="EMBL/GenBank/DDBJ databases">
        <title>Sorangium comparison.</title>
        <authorList>
            <person name="Zaburannyi N."/>
            <person name="Bunk B."/>
            <person name="Overmann J."/>
            <person name="Mueller R."/>
        </authorList>
    </citation>
    <scope>NUCLEOTIDE SEQUENCE [LARGE SCALE GENOMIC DNA]</scope>
    <source>
        <strain evidence="3 4">So ce26</strain>
    </source>
</reference>
<dbReference type="InterPro" id="IPR023393">
    <property type="entry name" value="START-like_dom_sf"/>
</dbReference>
<proteinExistence type="inferred from homology"/>
<name>A0A2L0EXY1_SORCE</name>
<dbReference type="RefSeq" id="WP_104982736.1">
    <property type="nucleotide sequence ID" value="NZ_CP012673.1"/>
</dbReference>
<evidence type="ECO:0000256" key="1">
    <source>
        <dbReference type="ARBA" id="ARBA00008918"/>
    </source>
</evidence>
<dbReference type="Gene3D" id="3.30.530.20">
    <property type="match status" value="1"/>
</dbReference>
<feature type="domain" description="Coenzyme Q-binding protein COQ10 START" evidence="2">
    <location>
        <begin position="169"/>
        <end position="288"/>
    </location>
</feature>
<comment type="similarity">
    <text evidence="1">Belongs to the ribosome association toxin RatA family.</text>
</comment>
<evidence type="ECO:0000313" key="3">
    <source>
        <dbReference type="EMBL" id="AUX44167.1"/>
    </source>
</evidence>
<evidence type="ECO:0000259" key="2">
    <source>
        <dbReference type="Pfam" id="PF03364"/>
    </source>
</evidence>
<dbReference type="EMBL" id="CP012673">
    <property type="protein sequence ID" value="AUX44167.1"/>
    <property type="molecule type" value="Genomic_DNA"/>
</dbReference>
<dbReference type="Proteomes" id="UP000238348">
    <property type="component" value="Chromosome"/>
</dbReference>
<dbReference type="OrthoDB" id="9797595at2"/>
<evidence type="ECO:0000313" key="4">
    <source>
        <dbReference type="Proteomes" id="UP000238348"/>
    </source>
</evidence>
<accession>A0A2L0EXY1</accession>